<reference evidence="2" key="1">
    <citation type="submission" date="2018-05" db="EMBL/GenBank/DDBJ databases">
        <authorList>
            <person name="Lanie J.A."/>
            <person name="Ng W.-L."/>
            <person name="Kazmierczak K.M."/>
            <person name="Andrzejewski T.M."/>
            <person name="Davidsen T.M."/>
            <person name="Wayne K.J."/>
            <person name="Tettelin H."/>
            <person name="Glass J.I."/>
            <person name="Rusch D."/>
            <person name="Podicherti R."/>
            <person name="Tsui H.-C.T."/>
            <person name="Winkler M.E."/>
        </authorList>
    </citation>
    <scope>NUCLEOTIDE SEQUENCE</scope>
</reference>
<dbReference type="SUPFAM" id="SSF51735">
    <property type="entry name" value="NAD(P)-binding Rossmann-fold domains"/>
    <property type="match status" value="1"/>
</dbReference>
<dbReference type="EMBL" id="UINC01142080">
    <property type="protein sequence ID" value="SVD30200.1"/>
    <property type="molecule type" value="Genomic_DNA"/>
</dbReference>
<accession>A0A382U7D5</accession>
<dbReference type="AlphaFoldDB" id="A0A382U7D5"/>
<dbReference type="Pfam" id="PF00106">
    <property type="entry name" value="adh_short"/>
    <property type="match status" value="1"/>
</dbReference>
<name>A0A382U7D5_9ZZZZ</name>
<protein>
    <recommendedName>
        <fullName evidence="3">Ketoreductase (KR) domain-containing protein</fullName>
    </recommendedName>
</protein>
<sequence>MKNVLITGATGGIGSALIDAFYSKEYNLFISGTNKEKLQSIKSKYTERLEVCGCDLSRDAEIENLVIKAEEYYGSIDILVNNAGITKDNLFLRISKEDWDQVININLNANFLITKLALKNMVKKRWGR</sequence>
<dbReference type="InterPro" id="IPR002347">
    <property type="entry name" value="SDR_fam"/>
</dbReference>
<organism evidence="2">
    <name type="scientific">marine metagenome</name>
    <dbReference type="NCBI Taxonomy" id="408172"/>
    <lineage>
        <taxon>unclassified sequences</taxon>
        <taxon>metagenomes</taxon>
        <taxon>ecological metagenomes</taxon>
    </lineage>
</organism>
<proteinExistence type="inferred from homology"/>
<comment type="similarity">
    <text evidence="1">Belongs to the short-chain dehydrogenases/reductases (SDR) family.</text>
</comment>
<evidence type="ECO:0000256" key="1">
    <source>
        <dbReference type="ARBA" id="ARBA00006484"/>
    </source>
</evidence>
<dbReference type="Gene3D" id="3.40.50.720">
    <property type="entry name" value="NAD(P)-binding Rossmann-like Domain"/>
    <property type="match status" value="1"/>
</dbReference>
<dbReference type="InterPro" id="IPR036291">
    <property type="entry name" value="NAD(P)-bd_dom_sf"/>
</dbReference>
<dbReference type="PANTHER" id="PTHR42879">
    <property type="entry name" value="3-OXOACYL-(ACYL-CARRIER-PROTEIN) REDUCTASE"/>
    <property type="match status" value="1"/>
</dbReference>
<gene>
    <name evidence="2" type="ORF">METZ01_LOCUS383054</name>
</gene>
<feature type="non-terminal residue" evidence="2">
    <location>
        <position position="128"/>
    </location>
</feature>
<evidence type="ECO:0000313" key="2">
    <source>
        <dbReference type="EMBL" id="SVD30200.1"/>
    </source>
</evidence>
<dbReference type="PRINTS" id="PR00081">
    <property type="entry name" value="GDHRDH"/>
</dbReference>
<dbReference type="PANTHER" id="PTHR42879:SF2">
    <property type="entry name" value="3-OXOACYL-[ACYL-CARRIER-PROTEIN] REDUCTASE FABG"/>
    <property type="match status" value="1"/>
</dbReference>
<evidence type="ECO:0008006" key="3">
    <source>
        <dbReference type="Google" id="ProtNLM"/>
    </source>
</evidence>
<dbReference type="InterPro" id="IPR050259">
    <property type="entry name" value="SDR"/>
</dbReference>